<feature type="transmembrane region" description="Helical" evidence="1">
    <location>
        <begin position="7"/>
        <end position="31"/>
    </location>
</feature>
<keyword evidence="1" id="KW-0812">Transmembrane</keyword>
<evidence type="ECO:0000313" key="2">
    <source>
        <dbReference type="EMBL" id="MDP5134402.1"/>
    </source>
</evidence>
<reference evidence="2 3" key="1">
    <citation type="submission" date="2022-11" db="EMBL/GenBank/DDBJ databases">
        <title>Viruses from the air-sea interface of a natural surface slick.</title>
        <authorList>
            <person name="Rahlff J."/>
            <person name="Holmfeldt K."/>
        </authorList>
    </citation>
    <scope>NUCLEOTIDE SEQUENCE [LARGE SCALE GENOMIC DNA]</scope>
    <source>
        <strain evidence="2 3">SMS4</strain>
    </source>
</reference>
<feature type="transmembrane region" description="Helical" evidence="1">
    <location>
        <begin position="95"/>
        <end position="118"/>
    </location>
</feature>
<evidence type="ECO:0000313" key="3">
    <source>
        <dbReference type="Proteomes" id="UP001231109"/>
    </source>
</evidence>
<keyword evidence="1" id="KW-0472">Membrane</keyword>
<protein>
    <submittedName>
        <fullName evidence="2">Uncharacterized protein</fullName>
    </submittedName>
</protein>
<comment type="caution">
    <text evidence="2">The sequence shown here is derived from an EMBL/GenBank/DDBJ whole genome shotgun (WGS) entry which is preliminary data.</text>
</comment>
<accession>A0ABT9HTE6</accession>
<name>A0ABT9HTE6_9GAMM</name>
<dbReference type="Proteomes" id="UP001231109">
    <property type="component" value="Unassembled WGS sequence"/>
</dbReference>
<evidence type="ECO:0000256" key="1">
    <source>
        <dbReference type="SAM" id="Phobius"/>
    </source>
</evidence>
<gene>
    <name evidence="2" type="ORF">ORJ04_00375</name>
</gene>
<keyword evidence="1" id="KW-1133">Transmembrane helix</keyword>
<dbReference type="RefSeq" id="WP_305973014.1">
    <property type="nucleotide sequence ID" value="NZ_JAPJDZ010000001.1"/>
</dbReference>
<proteinExistence type="predicted"/>
<sequence>MEYTIPLWYTFLVIAFLLSLVIAYPSVALFVTWPIQRKLRQTKQDYLSDWIIWPFQSGFYAMGVLVPFTRWRHERNRDMVDAYELIRQAATPLQWWLSMWLAVSMIGMVVFLFFALALEFMGVWSLGNG</sequence>
<keyword evidence="3" id="KW-1185">Reference proteome</keyword>
<feature type="transmembrane region" description="Helical" evidence="1">
    <location>
        <begin position="51"/>
        <end position="69"/>
    </location>
</feature>
<dbReference type="EMBL" id="JAPJDZ010000001">
    <property type="protein sequence ID" value="MDP5134402.1"/>
    <property type="molecule type" value="Genomic_DNA"/>
</dbReference>
<organism evidence="2 3">
    <name type="scientific">Rheinheimera baltica</name>
    <dbReference type="NCBI Taxonomy" id="67576"/>
    <lineage>
        <taxon>Bacteria</taxon>
        <taxon>Pseudomonadati</taxon>
        <taxon>Pseudomonadota</taxon>
        <taxon>Gammaproteobacteria</taxon>
        <taxon>Chromatiales</taxon>
        <taxon>Chromatiaceae</taxon>
        <taxon>Rheinheimera</taxon>
    </lineage>
</organism>